<evidence type="ECO:0000313" key="1">
    <source>
        <dbReference type="EMBL" id="MBX59559.1"/>
    </source>
</evidence>
<protein>
    <submittedName>
        <fullName evidence="1">Uncharacterized protein</fullName>
    </submittedName>
</protein>
<accession>A0A2P2PY31</accession>
<name>A0A2P2PY31_RHIMU</name>
<sequence>MSNTSSMIFVALGSSK</sequence>
<dbReference type="AlphaFoldDB" id="A0A2P2PY31"/>
<organism evidence="1">
    <name type="scientific">Rhizophora mucronata</name>
    <name type="common">Asiatic mangrove</name>
    <dbReference type="NCBI Taxonomy" id="61149"/>
    <lineage>
        <taxon>Eukaryota</taxon>
        <taxon>Viridiplantae</taxon>
        <taxon>Streptophyta</taxon>
        <taxon>Embryophyta</taxon>
        <taxon>Tracheophyta</taxon>
        <taxon>Spermatophyta</taxon>
        <taxon>Magnoliopsida</taxon>
        <taxon>eudicotyledons</taxon>
        <taxon>Gunneridae</taxon>
        <taxon>Pentapetalae</taxon>
        <taxon>rosids</taxon>
        <taxon>fabids</taxon>
        <taxon>Malpighiales</taxon>
        <taxon>Rhizophoraceae</taxon>
        <taxon>Rhizophora</taxon>
    </lineage>
</organism>
<dbReference type="EMBL" id="GGEC01079075">
    <property type="protein sequence ID" value="MBX59559.1"/>
    <property type="molecule type" value="Transcribed_RNA"/>
</dbReference>
<proteinExistence type="predicted"/>
<reference evidence="1" key="1">
    <citation type="submission" date="2018-02" db="EMBL/GenBank/DDBJ databases">
        <title>Rhizophora mucronata_Transcriptome.</title>
        <authorList>
            <person name="Meera S.P."/>
            <person name="Sreeshan A."/>
            <person name="Augustine A."/>
        </authorList>
    </citation>
    <scope>NUCLEOTIDE SEQUENCE</scope>
    <source>
        <tissue evidence="1">Leaf</tissue>
    </source>
</reference>